<evidence type="ECO:0000259" key="1">
    <source>
        <dbReference type="Pfam" id="PF00149"/>
    </source>
</evidence>
<name>A0ABX7P499_9BACT</name>
<reference evidence="2 3" key="1">
    <citation type="submission" date="2021-02" db="EMBL/GenBank/DDBJ databases">
        <title>De Novo genome assembly of isolated myxobacteria.</title>
        <authorList>
            <person name="Stevens D.C."/>
        </authorList>
    </citation>
    <scope>NUCLEOTIDE SEQUENCE [LARGE SCALE GENOMIC DNA]</scope>
    <source>
        <strain evidence="3">SCPEA02</strain>
    </source>
</reference>
<dbReference type="InterPro" id="IPR004843">
    <property type="entry name" value="Calcineurin-like_PHP"/>
</dbReference>
<dbReference type="Pfam" id="PF00149">
    <property type="entry name" value="Metallophos"/>
    <property type="match status" value="1"/>
</dbReference>
<dbReference type="InterPro" id="IPR050126">
    <property type="entry name" value="Ap4A_hydrolase"/>
</dbReference>
<protein>
    <submittedName>
        <fullName evidence="2">Metallophosphoesterase</fullName>
    </submittedName>
</protein>
<dbReference type="PANTHER" id="PTHR42850:SF4">
    <property type="entry name" value="ZINC-DEPENDENT ENDOPOLYPHOSPHATASE"/>
    <property type="match status" value="1"/>
</dbReference>
<dbReference type="Gene3D" id="3.60.21.10">
    <property type="match status" value="1"/>
</dbReference>
<accession>A0ABX7P499</accession>
<dbReference type="Proteomes" id="UP000662747">
    <property type="component" value="Chromosome"/>
</dbReference>
<dbReference type="InterPro" id="IPR029052">
    <property type="entry name" value="Metallo-depent_PP-like"/>
</dbReference>
<sequence length="200" mass="21762">MSSLLARHELQGRRLVFTGDLVNRGPDSRGVLEQLSSLKDAGLEIHLLLGNHELLLLDYLRTGNFVRFAVNGGISTIRSYVGSAYGDVHRQFVDCFPDGHRLLIEGAKPFFESDEILVTHAGISLARPASRDVKDVVLGSHPELFLADFDIGKLLVCGHYVQRAGAPFVRANFVCLDTGCGTNGGPLSAYLLPEKIFVSA</sequence>
<organism evidence="2 3">
    <name type="scientific">Pyxidicoccus parkwayensis</name>
    <dbReference type="NCBI Taxonomy" id="2813578"/>
    <lineage>
        <taxon>Bacteria</taxon>
        <taxon>Pseudomonadati</taxon>
        <taxon>Myxococcota</taxon>
        <taxon>Myxococcia</taxon>
        <taxon>Myxococcales</taxon>
        <taxon>Cystobacterineae</taxon>
        <taxon>Myxococcaceae</taxon>
        <taxon>Pyxidicoccus</taxon>
    </lineage>
</organism>
<evidence type="ECO:0000313" key="3">
    <source>
        <dbReference type="Proteomes" id="UP000662747"/>
    </source>
</evidence>
<dbReference type="PANTHER" id="PTHR42850">
    <property type="entry name" value="METALLOPHOSPHOESTERASE"/>
    <property type="match status" value="1"/>
</dbReference>
<gene>
    <name evidence="2" type="ORF">JY651_10060</name>
</gene>
<feature type="domain" description="Calcineurin-like phosphoesterase" evidence="1">
    <location>
        <begin position="15"/>
        <end position="160"/>
    </location>
</feature>
<dbReference type="SUPFAM" id="SSF56300">
    <property type="entry name" value="Metallo-dependent phosphatases"/>
    <property type="match status" value="1"/>
</dbReference>
<evidence type="ECO:0000313" key="2">
    <source>
        <dbReference type="EMBL" id="QSQ25242.1"/>
    </source>
</evidence>
<proteinExistence type="predicted"/>
<dbReference type="EMBL" id="CP071090">
    <property type="protein sequence ID" value="QSQ25242.1"/>
    <property type="molecule type" value="Genomic_DNA"/>
</dbReference>
<keyword evidence="3" id="KW-1185">Reference proteome</keyword>